<keyword evidence="6 7" id="KW-0998">Cell outer membrane</keyword>
<name>A0A6N8KUL0_9SPHI</name>
<proteinExistence type="inferred from homology"/>
<evidence type="ECO:0000313" key="10">
    <source>
        <dbReference type="EMBL" id="MVZ60766.1"/>
    </source>
</evidence>
<evidence type="ECO:0000256" key="2">
    <source>
        <dbReference type="ARBA" id="ARBA00022448"/>
    </source>
</evidence>
<dbReference type="SUPFAM" id="SSF56935">
    <property type="entry name" value="Porins"/>
    <property type="match status" value="1"/>
</dbReference>
<protein>
    <submittedName>
        <fullName evidence="10">SusC/RagA family TonB-linked outer membrane protein</fullName>
    </submittedName>
</protein>
<keyword evidence="11" id="KW-1185">Reference proteome</keyword>
<dbReference type="Proteomes" id="UP000435036">
    <property type="component" value="Unassembled WGS sequence"/>
</dbReference>
<feature type="signal peptide" evidence="8">
    <location>
        <begin position="1"/>
        <end position="29"/>
    </location>
</feature>
<dbReference type="PROSITE" id="PS51257">
    <property type="entry name" value="PROKAR_LIPOPROTEIN"/>
    <property type="match status" value="1"/>
</dbReference>
<evidence type="ECO:0000256" key="7">
    <source>
        <dbReference type="PROSITE-ProRule" id="PRU01360"/>
    </source>
</evidence>
<evidence type="ECO:0000256" key="1">
    <source>
        <dbReference type="ARBA" id="ARBA00004571"/>
    </source>
</evidence>
<dbReference type="InterPro" id="IPR023997">
    <property type="entry name" value="TonB-dep_OMP_SusC/RagA_CS"/>
</dbReference>
<evidence type="ECO:0000256" key="3">
    <source>
        <dbReference type="ARBA" id="ARBA00022452"/>
    </source>
</evidence>
<evidence type="ECO:0000256" key="4">
    <source>
        <dbReference type="ARBA" id="ARBA00022692"/>
    </source>
</evidence>
<dbReference type="Gene3D" id="2.60.40.1120">
    <property type="entry name" value="Carboxypeptidase-like, regulatory domain"/>
    <property type="match status" value="1"/>
</dbReference>
<feature type="domain" description="TonB-dependent receptor plug" evidence="9">
    <location>
        <begin position="126"/>
        <end position="249"/>
    </location>
</feature>
<dbReference type="NCBIfam" id="TIGR04056">
    <property type="entry name" value="OMP_RagA_SusC"/>
    <property type="match status" value="1"/>
</dbReference>
<dbReference type="PROSITE" id="PS52016">
    <property type="entry name" value="TONB_DEPENDENT_REC_3"/>
    <property type="match status" value="1"/>
</dbReference>
<sequence>MKACKNPTSFTLCILIWLACLLPTISAQAQQITITGVVRAEADQKPLSGVSITANKSNIAVASNNNGRFSIQVSRDDTSLRLSFLGYETKEVPIQGRSTIEVTLVASDQVIEPVVVTALGIKRTERSLGYAVGKVDGESLNKVVQENVLGGIAGKVPGVTISQTGGVGSSVSMVIRGATSLSSDNQPLFVVDGVPLVSGTNNVRSMGDRNEVDYGNPIADINPDDIENISILKGPSAAALYGSRAANGVVLITTKSGKEGQKTTVNFSTNNVFEVPYRYMDFHYKFASGARTALYNESAEYWYGPELDKGNLAAQWNSPLDANGNKIPTELKSYKDNMRNFLNNGLSSTNNVSLTGAGQKVLYRVSLNHLTHKGMIPNTDILRSGLSSSVTYNILNNLKFSTDLNFVRSKSNDLPDAGNRAGSPLQAVYIYPHVDVRELREYWEPGQEEIKQRQVADGLDNPYFLAYGLTNGFKRDRVFGNIKLDWDINERFSAFIRAAETRSIESRETKIPWSFSRDKKGAYHIQDIKLRENNVDFLVTYKGADEIPDFGYNVSAGGNFMYQYNTDYYAGSQRNAGLTIPGLYRLSNIPSAGLMISNGEYQKAIYSLYAMANLSYKNQLYLDLTGRNDWSSTLPEKNRSYFYPSASLSWIANETLNLPSAISMLKLRAGFARVGNDTNPYQLNPVLATSKWGDIIYTAMPRTLLNAQLKPEIATSSEYGIDLQMYKGRLRFEGSYFIKENKNQILPVQVPLSSGFNSKLINAGKLQSKGWEFVLGGTPIKRDNGLTWDINVNFSHSKAKILELDEGIAYYAFWEDNNGGALTWVGEEVGNLYSRGYQHVKDPTSEYYKWPILDNLGQWIPDNSINAKMKIGNFNPKFLAGAQSTLTYKKVSLSFSLDWRYGGQFMSSTYRYGGSNWKSQHLLDGLIPGGNYSAAEIVNLLKSDPGKYIIPRNGNFPLVGGLTKETGGYYLEFDGVAAHDGAFIPGVIAQYDQDGKLIGYKENLGGQGTNVWPIGEQFPWNYMQQVVFDSDFVKLRELAIGYDFTNIKRVKNLRVSLFTRNIMLWTKAGIGIDPERAYQASGGGFRQGIEMQNVSPWTIPFGFKLDLTL</sequence>
<dbReference type="Pfam" id="PF07715">
    <property type="entry name" value="Plug"/>
    <property type="match status" value="1"/>
</dbReference>
<dbReference type="Gene3D" id="2.40.170.20">
    <property type="entry name" value="TonB-dependent receptor, beta-barrel domain"/>
    <property type="match status" value="1"/>
</dbReference>
<keyword evidence="5 7" id="KW-0472">Membrane</keyword>
<keyword evidence="2 7" id="KW-0813">Transport</keyword>
<dbReference type="AlphaFoldDB" id="A0A6N8KUL0"/>
<evidence type="ECO:0000256" key="5">
    <source>
        <dbReference type="ARBA" id="ARBA00023136"/>
    </source>
</evidence>
<organism evidence="10 11">
    <name type="scientific">Sphingobacterium humi</name>
    <dbReference type="NCBI Taxonomy" id="1796905"/>
    <lineage>
        <taxon>Bacteria</taxon>
        <taxon>Pseudomonadati</taxon>
        <taxon>Bacteroidota</taxon>
        <taxon>Sphingobacteriia</taxon>
        <taxon>Sphingobacteriales</taxon>
        <taxon>Sphingobacteriaceae</taxon>
        <taxon>Sphingobacterium</taxon>
    </lineage>
</organism>
<comment type="similarity">
    <text evidence="7">Belongs to the TonB-dependent receptor family.</text>
</comment>
<dbReference type="GO" id="GO:0009279">
    <property type="term" value="C:cell outer membrane"/>
    <property type="evidence" value="ECO:0007669"/>
    <property type="project" value="UniProtKB-SubCell"/>
</dbReference>
<keyword evidence="8" id="KW-0732">Signal</keyword>
<dbReference type="NCBIfam" id="TIGR04057">
    <property type="entry name" value="SusC_RagA_signa"/>
    <property type="match status" value="1"/>
</dbReference>
<dbReference type="Gene3D" id="2.170.130.10">
    <property type="entry name" value="TonB-dependent receptor, plug domain"/>
    <property type="match status" value="1"/>
</dbReference>
<dbReference type="RefSeq" id="WP_160367393.1">
    <property type="nucleotide sequence ID" value="NZ_WSQA01000001.1"/>
</dbReference>
<evidence type="ECO:0000256" key="6">
    <source>
        <dbReference type="ARBA" id="ARBA00023237"/>
    </source>
</evidence>
<keyword evidence="4 7" id="KW-0812">Transmembrane</keyword>
<dbReference type="InterPro" id="IPR037066">
    <property type="entry name" value="Plug_dom_sf"/>
</dbReference>
<comment type="subcellular location">
    <subcellularLocation>
        <location evidence="1 7">Cell outer membrane</location>
        <topology evidence="1 7">Multi-pass membrane protein</topology>
    </subcellularLocation>
</comment>
<feature type="chain" id="PRO_5026806760" evidence="8">
    <location>
        <begin position="30"/>
        <end position="1109"/>
    </location>
</feature>
<reference evidence="10 11" key="1">
    <citation type="submission" date="2019-12" db="EMBL/GenBank/DDBJ databases">
        <authorList>
            <person name="Dong K."/>
        </authorList>
    </citation>
    <scope>NUCLEOTIDE SEQUENCE [LARGE SCALE GENOMIC DNA]</scope>
    <source>
        <strain evidence="10 11">JCM 31225</strain>
    </source>
</reference>
<dbReference type="SUPFAM" id="SSF49464">
    <property type="entry name" value="Carboxypeptidase regulatory domain-like"/>
    <property type="match status" value="1"/>
</dbReference>
<evidence type="ECO:0000259" key="9">
    <source>
        <dbReference type="Pfam" id="PF07715"/>
    </source>
</evidence>
<dbReference type="InterPro" id="IPR012910">
    <property type="entry name" value="Plug_dom"/>
</dbReference>
<dbReference type="OrthoDB" id="9768177at2"/>
<dbReference type="InterPro" id="IPR008969">
    <property type="entry name" value="CarboxyPept-like_regulatory"/>
</dbReference>
<accession>A0A6N8KUL0</accession>
<dbReference type="InterPro" id="IPR036942">
    <property type="entry name" value="Beta-barrel_TonB_sf"/>
</dbReference>
<evidence type="ECO:0000256" key="8">
    <source>
        <dbReference type="SAM" id="SignalP"/>
    </source>
</evidence>
<evidence type="ECO:0000313" key="11">
    <source>
        <dbReference type="Proteomes" id="UP000435036"/>
    </source>
</evidence>
<dbReference type="EMBL" id="WSQA01000001">
    <property type="protein sequence ID" value="MVZ60766.1"/>
    <property type="molecule type" value="Genomic_DNA"/>
</dbReference>
<gene>
    <name evidence="10" type="ORF">GQF63_01895</name>
</gene>
<dbReference type="InterPro" id="IPR023996">
    <property type="entry name" value="TonB-dep_OMP_SusC/RagA"/>
</dbReference>
<dbReference type="InterPro" id="IPR039426">
    <property type="entry name" value="TonB-dep_rcpt-like"/>
</dbReference>
<comment type="caution">
    <text evidence="10">The sequence shown here is derived from an EMBL/GenBank/DDBJ whole genome shotgun (WGS) entry which is preliminary data.</text>
</comment>
<keyword evidence="3 7" id="KW-1134">Transmembrane beta strand</keyword>
<dbReference type="Pfam" id="PF13715">
    <property type="entry name" value="CarbopepD_reg_2"/>
    <property type="match status" value="1"/>
</dbReference>